<dbReference type="PANTHER" id="PTHR47354:SF1">
    <property type="entry name" value="CARNITINE MONOOXYGENASE REDUCTASE SUBUNIT"/>
    <property type="match status" value="1"/>
</dbReference>
<reference evidence="10 11" key="1">
    <citation type="submission" date="2013-01" db="EMBL/GenBank/DDBJ databases">
        <title>Whole genome shotgun sequence of Gordonia soli NBRC 108243.</title>
        <authorList>
            <person name="Isaki-Nakamura S."/>
            <person name="Hosoyama A."/>
            <person name="Tsuchikane K."/>
            <person name="Ando Y."/>
            <person name="Baba S."/>
            <person name="Ohji S."/>
            <person name="Hamada M."/>
            <person name="Tamura T."/>
            <person name="Yamazoe A."/>
            <person name="Yamazaki S."/>
            <person name="Fujita N."/>
        </authorList>
    </citation>
    <scope>NUCLEOTIDE SEQUENCE [LARGE SCALE GENOMIC DNA]</scope>
    <source>
        <strain evidence="10 11">NBRC 108243</strain>
    </source>
</reference>
<dbReference type="AlphaFoldDB" id="M0QFV2"/>
<gene>
    <name evidence="10" type="ORF">GS4_08_00740</name>
</gene>
<dbReference type="GO" id="GO:0016491">
    <property type="term" value="F:oxidoreductase activity"/>
    <property type="evidence" value="ECO:0007669"/>
    <property type="project" value="UniProtKB-KW"/>
</dbReference>
<comment type="caution">
    <text evidence="10">The sequence shown here is derived from an EMBL/GenBank/DDBJ whole genome shotgun (WGS) entry which is preliminary data.</text>
</comment>
<sequence>MNQRAHPHSTTMSVPPPDLYGRWRSDPLLAAATTAARIWWPFWRPLSSVTEPRRDDGVRTLRVARREVVAEDEDVVALTLVAPDGGELPRWHAGAHLDVLLPSGRMREYSLCGDPADASSYRIAVRRIPEGGGGSIEVHDTLTVGAPIRIKGPRNAFPIAVPGHGSPATTLRFIAAGIGITPILPMLSAAERLGLDWSMVYTGRSRDTLPFLDELARFGDRITIRTDDESGLPGVADLLGPLADGQVEGVRPSVYCCGPVPLLEAVRQALRERPDVELHYERFSPPPVLDGREFTVTLASTGEQVRVGATESALAAIRRVRPAVPYSCQQGFCGTCRVHTLAGEVDHRDNILTEPERADGAFLTCVSRCAGTDLVLDL</sequence>
<protein>
    <submittedName>
        <fullName evidence="10">Putative oxidoreductase</fullName>
    </submittedName>
</protein>
<dbReference type="InterPro" id="IPR039261">
    <property type="entry name" value="FNR_nucleotide-bd"/>
</dbReference>
<evidence type="ECO:0000313" key="10">
    <source>
        <dbReference type="EMBL" id="GAC67490.1"/>
    </source>
</evidence>
<keyword evidence="5" id="KW-0560">Oxidoreductase</keyword>
<evidence type="ECO:0000256" key="4">
    <source>
        <dbReference type="ARBA" id="ARBA00022723"/>
    </source>
</evidence>
<dbReference type="EMBL" id="BANX01000008">
    <property type="protein sequence ID" value="GAC67490.1"/>
    <property type="molecule type" value="Genomic_DNA"/>
</dbReference>
<keyword evidence="2" id="KW-0285">Flavoprotein</keyword>
<dbReference type="Gene3D" id="3.10.20.30">
    <property type="match status" value="1"/>
</dbReference>
<feature type="domain" description="FAD-binding FR-type" evidence="9">
    <location>
        <begin position="56"/>
        <end position="160"/>
    </location>
</feature>
<dbReference type="eggNOG" id="COG1018">
    <property type="taxonomic scope" value="Bacteria"/>
</dbReference>
<name>M0QFV2_9ACTN</name>
<keyword evidence="11" id="KW-1185">Reference proteome</keyword>
<dbReference type="OrthoDB" id="502624at2"/>
<evidence type="ECO:0000256" key="3">
    <source>
        <dbReference type="ARBA" id="ARBA00022714"/>
    </source>
</evidence>
<evidence type="ECO:0000256" key="1">
    <source>
        <dbReference type="ARBA" id="ARBA00001974"/>
    </source>
</evidence>
<dbReference type="PROSITE" id="PS51085">
    <property type="entry name" value="2FE2S_FER_2"/>
    <property type="match status" value="1"/>
</dbReference>
<dbReference type="RefSeq" id="WP_007618735.1">
    <property type="nucleotide sequence ID" value="NZ_BANX01000008.1"/>
</dbReference>
<evidence type="ECO:0000256" key="6">
    <source>
        <dbReference type="ARBA" id="ARBA00023004"/>
    </source>
</evidence>
<dbReference type="InterPro" id="IPR050415">
    <property type="entry name" value="MRET"/>
</dbReference>
<dbReference type="CDD" id="cd00207">
    <property type="entry name" value="fer2"/>
    <property type="match status" value="1"/>
</dbReference>
<feature type="domain" description="2Fe-2S ferredoxin-type" evidence="8">
    <location>
        <begin position="294"/>
        <end position="378"/>
    </location>
</feature>
<dbReference type="PROSITE" id="PS51384">
    <property type="entry name" value="FAD_FR"/>
    <property type="match status" value="1"/>
</dbReference>
<keyword evidence="3" id="KW-0001">2Fe-2S</keyword>
<keyword evidence="7" id="KW-0411">Iron-sulfur</keyword>
<accession>M0QFV2</accession>
<dbReference type="Proteomes" id="UP000011666">
    <property type="component" value="Unassembled WGS sequence"/>
</dbReference>
<dbReference type="InterPro" id="IPR017938">
    <property type="entry name" value="Riboflavin_synthase-like_b-brl"/>
</dbReference>
<dbReference type="Pfam" id="PF00111">
    <property type="entry name" value="Fer2"/>
    <property type="match status" value="1"/>
</dbReference>
<comment type="cofactor">
    <cofactor evidence="1">
        <name>FAD</name>
        <dbReference type="ChEBI" id="CHEBI:57692"/>
    </cofactor>
</comment>
<dbReference type="Gene3D" id="2.40.30.10">
    <property type="entry name" value="Translation factors"/>
    <property type="match status" value="1"/>
</dbReference>
<dbReference type="CDD" id="cd06185">
    <property type="entry name" value="PDR_like"/>
    <property type="match status" value="1"/>
</dbReference>
<evidence type="ECO:0000256" key="7">
    <source>
        <dbReference type="ARBA" id="ARBA00023014"/>
    </source>
</evidence>
<keyword evidence="6" id="KW-0408">Iron</keyword>
<organism evidence="10 11">
    <name type="scientific">Gordonia soli NBRC 108243</name>
    <dbReference type="NCBI Taxonomy" id="1223545"/>
    <lineage>
        <taxon>Bacteria</taxon>
        <taxon>Bacillati</taxon>
        <taxon>Actinomycetota</taxon>
        <taxon>Actinomycetes</taxon>
        <taxon>Mycobacteriales</taxon>
        <taxon>Gordoniaceae</taxon>
        <taxon>Gordonia</taxon>
    </lineage>
</organism>
<evidence type="ECO:0000313" key="11">
    <source>
        <dbReference type="Proteomes" id="UP000011666"/>
    </source>
</evidence>
<dbReference type="GO" id="GO:0046872">
    <property type="term" value="F:metal ion binding"/>
    <property type="evidence" value="ECO:0007669"/>
    <property type="project" value="UniProtKB-KW"/>
</dbReference>
<dbReference type="SUPFAM" id="SSF54292">
    <property type="entry name" value="2Fe-2S ferredoxin-like"/>
    <property type="match status" value="1"/>
</dbReference>
<dbReference type="InterPro" id="IPR006058">
    <property type="entry name" value="2Fe2S_fd_BS"/>
</dbReference>
<proteinExistence type="predicted"/>
<dbReference type="SUPFAM" id="SSF52343">
    <property type="entry name" value="Ferredoxin reductase-like, C-terminal NADP-linked domain"/>
    <property type="match status" value="1"/>
</dbReference>
<dbReference type="InterPro" id="IPR001041">
    <property type="entry name" value="2Fe-2S_ferredoxin-type"/>
</dbReference>
<dbReference type="SUPFAM" id="SSF63380">
    <property type="entry name" value="Riboflavin synthase domain-like"/>
    <property type="match status" value="1"/>
</dbReference>
<keyword evidence="4" id="KW-0479">Metal-binding</keyword>
<dbReference type="PANTHER" id="PTHR47354">
    <property type="entry name" value="NADH OXIDOREDUCTASE HCR"/>
    <property type="match status" value="1"/>
</dbReference>
<evidence type="ECO:0000256" key="2">
    <source>
        <dbReference type="ARBA" id="ARBA00022630"/>
    </source>
</evidence>
<evidence type="ECO:0000256" key="5">
    <source>
        <dbReference type="ARBA" id="ARBA00023002"/>
    </source>
</evidence>
<dbReference type="PRINTS" id="PR00409">
    <property type="entry name" value="PHDIOXRDTASE"/>
</dbReference>
<dbReference type="InterPro" id="IPR017927">
    <property type="entry name" value="FAD-bd_FR_type"/>
</dbReference>
<evidence type="ECO:0000259" key="8">
    <source>
        <dbReference type="PROSITE" id="PS51085"/>
    </source>
</evidence>
<dbReference type="InterPro" id="IPR012675">
    <property type="entry name" value="Beta-grasp_dom_sf"/>
</dbReference>
<dbReference type="STRING" id="1223545.GS4_08_00740"/>
<dbReference type="Gene3D" id="3.40.50.80">
    <property type="entry name" value="Nucleotide-binding domain of ferredoxin-NADP reductase (FNR) module"/>
    <property type="match status" value="1"/>
</dbReference>
<dbReference type="PROSITE" id="PS00197">
    <property type="entry name" value="2FE2S_FER_1"/>
    <property type="match status" value="1"/>
</dbReference>
<evidence type="ECO:0000259" key="9">
    <source>
        <dbReference type="PROSITE" id="PS51384"/>
    </source>
</evidence>
<dbReference type="GO" id="GO:0051537">
    <property type="term" value="F:2 iron, 2 sulfur cluster binding"/>
    <property type="evidence" value="ECO:0007669"/>
    <property type="project" value="UniProtKB-KW"/>
</dbReference>
<dbReference type="InterPro" id="IPR036010">
    <property type="entry name" value="2Fe-2S_ferredoxin-like_sf"/>
</dbReference>